<proteinExistence type="predicted"/>
<dbReference type="Gene3D" id="3.40.50.450">
    <property type="match status" value="1"/>
</dbReference>
<evidence type="ECO:0000313" key="2">
    <source>
        <dbReference type="Proteomes" id="UP001202961"/>
    </source>
</evidence>
<name>A0ABT0U022_9BACT</name>
<dbReference type="Pfam" id="PF12694">
    <property type="entry name" value="cpYpsA"/>
    <property type="match status" value="1"/>
</dbReference>
<evidence type="ECO:0000313" key="1">
    <source>
        <dbReference type="EMBL" id="MCM2370182.1"/>
    </source>
</evidence>
<organism evidence="1 2">
    <name type="scientific">Aporhodopirellula aestuarii</name>
    <dbReference type="NCBI Taxonomy" id="2950107"/>
    <lineage>
        <taxon>Bacteria</taxon>
        <taxon>Pseudomonadati</taxon>
        <taxon>Planctomycetota</taxon>
        <taxon>Planctomycetia</taxon>
        <taxon>Pirellulales</taxon>
        <taxon>Pirellulaceae</taxon>
        <taxon>Aporhodopirellula</taxon>
    </lineage>
</organism>
<dbReference type="RefSeq" id="WP_250927852.1">
    <property type="nucleotide sequence ID" value="NZ_JAMQBK010000017.1"/>
</dbReference>
<sequence>MQTASSSKSLSPIRLHAGKEAGGWPLAIPHASAGSYIATMQSPDLFAGIHPPPERFVPEKIVSGGQTGVDRGALDAAIMLGIAHGGWCPAGRLAEDGRVPSKYQLDELESRYYPDRTEQNVIDSDATLLLYRGKITGGTKLTLRICRKANKPSLSVSVVDGDECAEEIAAWLAEIRPTVLNVAGPRESNAKGIQVETRELLLHLLG</sequence>
<accession>A0ABT0U022</accession>
<dbReference type="EMBL" id="JAMQBK010000017">
    <property type="protein sequence ID" value="MCM2370182.1"/>
    <property type="molecule type" value="Genomic_DNA"/>
</dbReference>
<dbReference type="InterPro" id="IPR024755">
    <property type="entry name" value="cpYpsA"/>
</dbReference>
<protein>
    <submittedName>
        <fullName evidence="1">Molybdenum carrier protein</fullName>
    </submittedName>
</protein>
<dbReference type="Proteomes" id="UP001202961">
    <property type="component" value="Unassembled WGS sequence"/>
</dbReference>
<keyword evidence="2" id="KW-1185">Reference proteome</keyword>
<gene>
    <name evidence="1" type="ORF">NB063_06035</name>
</gene>
<dbReference type="SUPFAM" id="SSF102405">
    <property type="entry name" value="MCP/YpsA-like"/>
    <property type="match status" value="1"/>
</dbReference>
<comment type="caution">
    <text evidence="1">The sequence shown here is derived from an EMBL/GenBank/DDBJ whole genome shotgun (WGS) entry which is preliminary data.</text>
</comment>
<reference evidence="1 2" key="1">
    <citation type="journal article" date="2022" name="Syst. Appl. Microbiol.">
        <title>Rhodopirellula aestuarii sp. nov., a novel member of the genus Rhodopirellula isolated from brackish sediments collected in the Tagus River estuary, Portugal.</title>
        <authorList>
            <person name="Vitorino I.R."/>
            <person name="Klimek D."/>
            <person name="Calusinska M."/>
            <person name="Lobo-da-Cunha A."/>
            <person name="Vasconcelos V."/>
            <person name="Lage O.M."/>
        </authorList>
    </citation>
    <scope>NUCLEOTIDE SEQUENCE [LARGE SCALE GENOMIC DNA]</scope>
    <source>
        <strain evidence="1 2">ICT_H3.1</strain>
    </source>
</reference>